<accession>F0SK84</accession>
<dbReference type="STRING" id="756272.Plabr_3244"/>
<keyword evidence="4" id="KW-1185">Reference proteome</keyword>
<dbReference type="KEGG" id="pbs:Plabr_3244"/>
<dbReference type="Gene3D" id="3.30.700.10">
    <property type="entry name" value="Glycoprotein, Type 4 Pilin"/>
    <property type="match status" value="1"/>
</dbReference>
<dbReference type="InterPro" id="IPR045584">
    <property type="entry name" value="Pilin-like"/>
</dbReference>
<dbReference type="OrthoDB" id="280382at2"/>
<keyword evidence="1" id="KW-0812">Transmembrane</keyword>
<evidence type="ECO:0000313" key="3">
    <source>
        <dbReference type="EMBL" id="ADY60841.1"/>
    </source>
</evidence>
<feature type="transmembrane region" description="Helical" evidence="1">
    <location>
        <begin position="12"/>
        <end position="37"/>
    </location>
</feature>
<dbReference type="Pfam" id="PF07963">
    <property type="entry name" value="N_methyl"/>
    <property type="match status" value="1"/>
</dbReference>
<keyword evidence="1" id="KW-1133">Transmembrane helix</keyword>
<reference evidence="4" key="1">
    <citation type="submission" date="2011-02" db="EMBL/GenBank/DDBJ databases">
        <title>The complete genome of Planctomyces brasiliensis DSM 5305.</title>
        <authorList>
            <person name="Lucas S."/>
            <person name="Copeland A."/>
            <person name="Lapidus A."/>
            <person name="Bruce D."/>
            <person name="Goodwin L."/>
            <person name="Pitluck S."/>
            <person name="Kyrpides N."/>
            <person name="Mavromatis K."/>
            <person name="Pagani I."/>
            <person name="Ivanova N."/>
            <person name="Ovchinnikova G."/>
            <person name="Lu M."/>
            <person name="Detter J.C."/>
            <person name="Han C."/>
            <person name="Land M."/>
            <person name="Hauser L."/>
            <person name="Markowitz V."/>
            <person name="Cheng J.-F."/>
            <person name="Hugenholtz P."/>
            <person name="Woyke T."/>
            <person name="Wu D."/>
            <person name="Tindall B."/>
            <person name="Pomrenke H.G."/>
            <person name="Brambilla E."/>
            <person name="Klenk H.-P."/>
            <person name="Eisen J.A."/>
        </authorList>
    </citation>
    <scope>NUCLEOTIDE SEQUENCE [LARGE SCALE GENOMIC DNA]</scope>
    <source>
        <strain evidence="4">ATCC 49424 / DSM 5305 / JCM 21570 / NBRC 103401 / IFAM 1448</strain>
    </source>
</reference>
<dbReference type="PANTHER" id="PTHR30093">
    <property type="entry name" value="GENERAL SECRETION PATHWAY PROTEIN G"/>
    <property type="match status" value="1"/>
</dbReference>
<dbReference type="Proteomes" id="UP000006860">
    <property type="component" value="Chromosome"/>
</dbReference>
<protein>
    <recommendedName>
        <fullName evidence="2">DUF1559 domain-containing protein</fullName>
    </recommendedName>
</protein>
<dbReference type="NCBIfam" id="TIGR04294">
    <property type="entry name" value="pre_pil_HX9DG"/>
    <property type="match status" value="1"/>
</dbReference>
<name>F0SK84_RUBBR</name>
<evidence type="ECO:0000313" key="4">
    <source>
        <dbReference type="Proteomes" id="UP000006860"/>
    </source>
</evidence>
<dbReference type="InterPro" id="IPR012902">
    <property type="entry name" value="N_methyl_site"/>
</dbReference>
<evidence type="ECO:0000259" key="2">
    <source>
        <dbReference type="Pfam" id="PF07596"/>
    </source>
</evidence>
<dbReference type="HOGENOM" id="CLU_041661_0_0_0"/>
<evidence type="ECO:0000256" key="1">
    <source>
        <dbReference type="SAM" id="Phobius"/>
    </source>
</evidence>
<dbReference type="InterPro" id="IPR011453">
    <property type="entry name" value="DUF1559"/>
</dbReference>
<organism evidence="3 4">
    <name type="scientific">Rubinisphaera brasiliensis (strain ATCC 49424 / DSM 5305 / JCM 21570 / IAM 15109 / NBRC 103401 / IFAM 1448)</name>
    <name type="common">Planctomyces brasiliensis</name>
    <dbReference type="NCBI Taxonomy" id="756272"/>
    <lineage>
        <taxon>Bacteria</taxon>
        <taxon>Pseudomonadati</taxon>
        <taxon>Planctomycetota</taxon>
        <taxon>Planctomycetia</taxon>
        <taxon>Planctomycetales</taxon>
        <taxon>Planctomycetaceae</taxon>
        <taxon>Rubinisphaera</taxon>
    </lineage>
</organism>
<dbReference type="eggNOG" id="COG4968">
    <property type="taxonomic scope" value="Bacteria"/>
</dbReference>
<dbReference type="PANTHER" id="PTHR30093:SF2">
    <property type="entry name" value="TYPE II SECRETION SYSTEM PROTEIN H"/>
    <property type="match status" value="1"/>
</dbReference>
<dbReference type="RefSeq" id="WP_013629561.1">
    <property type="nucleotide sequence ID" value="NC_015174.1"/>
</dbReference>
<dbReference type="SUPFAM" id="SSF54523">
    <property type="entry name" value="Pili subunits"/>
    <property type="match status" value="1"/>
</dbReference>
<proteinExistence type="predicted"/>
<gene>
    <name evidence="3" type="ordered locus">Plabr_3244</name>
</gene>
<dbReference type="Pfam" id="PF07596">
    <property type="entry name" value="SBP_bac_10"/>
    <property type="match status" value="1"/>
</dbReference>
<keyword evidence="1" id="KW-0472">Membrane</keyword>
<feature type="domain" description="DUF1559" evidence="2">
    <location>
        <begin position="38"/>
        <end position="336"/>
    </location>
</feature>
<dbReference type="AlphaFoldDB" id="F0SK84"/>
<sequence>MSKVEVNRQHRHAFTLIELLVVIAIIAVLVSLLLPAVQQAREAARRTSCKSNLKQIGLALHNYHDVYSTLPIGARSHSGFAASTPGPGFSWWVGLLPFLEQGNLFDSLDSTVHSCGLDTGNIIAAANADLSVMLCPSSPLPETDEVPAPIVPTNFANVEQVVAPQYVGIAGAAAHPTMPIMDDGFVPTEVSSCCIIGGDGSGVVSADGCLIPNANVRFRDITDGASNVLLVGEISDFGFSSSTGEQKRVDAGYGQGWMVGTQMQGVPGDDFAHPSGMTFTVHNLTTLRYPNGVKDIDIAGVHTGGPNNSLLSAHPGGSQSVLADGSVRFLSENIDLAVMKRLAHRADGVAVGEY</sequence>
<dbReference type="NCBIfam" id="TIGR02532">
    <property type="entry name" value="IV_pilin_GFxxxE"/>
    <property type="match status" value="1"/>
</dbReference>
<dbReference type="InterPro" id="IPR027558">
    <property type="entry name" value="Pre_pil_HX9DG_C"/>
</dbReference>
<dbReference type="EMBL" id="CP002546">
    <property type="protein sequence ID" value="ADY60841.1"/>
    <property type="molecule type" value="Genomic_DNA"/>
</dbReference>